<evidence type="ECO:0000259" key="5">
    <source>
        <dbReference type="PROSITE" id="PS50931"/>
    </source>
</evidence>
<evidence type="ECO:0000256" key="4">
    <source>
        <dbReference type="ARBA" id="ARBA00023163"/>
    </source>
</evidence>
<dbReference type="PANTHER" id="PTHR30126:SF98">
    <property type="entry name" value="HTH-TYPE TRANSCRIPTIONAL ACTIVATOR BAUR"/>
    <property type="match status" value="1"/>
</dbReference>
<evidence type="ECO:0000256" key="3">
    <source>
        <dbReference type="ARBA" id="ARBA00023125"/>
    </source>
</evidence>
<dbReference type="PROSITE" id="PS50931">
    <property type="entry name" value="HTH_LYSR"/>
    <property type="match status" value="1"/>
</dbReference>
<keyword evidence="7" id="KW-1185">Reference proteome</keyword>
<comment type="similarity">
    <text evidence="1">Belongs to the LysR transcriptional regulatory family.</text>
</comment>
<dbReference type="InterPro" id="IPR000847">
    <property type="entry name" value="LysR_HTH_N"/>
</dbReference>
<dbReference type="Pfam" id="PF03466">
    <property type="entry name" value="LysR_substrate"/>
    <property type="match status" value="1"/>
</dbReference>
<dbReference type="GO" id="GO:0000976">
    <property type="term" value="F:transcription cis-regulatory region binding"/>
    <property type="evidence" value="ECO:0007669"/>
    <property type="project" value="TreeGrafter"/>
</dbReference>
<keyword evidence="4" id="KW-0804">Transcription</keyword>
<dbReference type="InterPro" id="IPR005119">
    <property type="entry name" value="LysR_subst-bd"/>
</dbReference>
<keyword evidence="3" id="KW-0238">DNA-binding</keyword>
<evidence type="ECO:0000313" key="6">
    <source>
        <dbReference type="EMBL" id="MXN17389.1"/>
    </source>
</evidence>
<evidence type="ECO:0000313" key="7">
    <source>
        <dbReference type="Proteomes" id="UP000477911"/>
    </source>
</evidence>
<sequence length="336" mass="36491">MGHGSLRKGQQVSFPLARDLHGKNRWVLMFTSEIWMHSMKLAQSDLRALAVFRAVVAHRGFAGAQEALGLSQSAVSFHLKALEDRLGFRLCQRGRGGFALTERGVEVHARSDALFDALALFEDHVGGLRRQITGTLRLGLVDNTLSDPGWPLPEVLDRIARRAPQARVEIRIDSPDRLLGDLQARTLDLALLPDPGPRPGLCLSPLRDEAHLLYCARAHPLFASARITEAEIARHPFVTRPYAGPHELSRFPGARSGAEASNIEAQAMFILSGRYLGYLPTHYAEAHLRAGRLRALLPGQAALATLFVQATRDPAPASALLGLFSAELAGALAAPA</sequence>
<dbReference type="GO" id="GO:0003700">
    <property type="term" value="F:DNA-binding transcription factor activity"/>
    <property type="evidence" value="ECO:0007669"/>
    <property type="project" value="InterPro"/>
</dbReference>
<feature type="domain" description="HTH lysR-type" evidence="5">
    <location>
        <begin position="45"/>
        <end position="101"/>
    </location>
</feature>
<dbReference type="Gene3D" id="3.40.190.10">
    <property type="entry name" value="Periplasmic binding protein-like II"/>
    <property type="match status" value="2"/>
</dbReference>
<dbReference type="AlphaFoldDB" id="A0A6L7G0C5"/>
<reference evidence="6 7" key="1">
    <citation type="submission" date="2019-12" db="EMBL/GenBank/DDBJ databases">
        <authorList>
            <person name="Li M."/>
        </authorList>
    </citation>
    <scope>NUCLEOTIDE SEQUENCE [LARGE SCALE GENOMIC DNA]</scope>
    <source>
        <strain evidence="6 7">GBMRC 2024</strain>
    </source>
</reference>
<dbReference type="Gene3D" id="1.10.10.10">
    <property type="entry name" value="Winged helix-like DNA-binding domain superfamily/Winged helix DNA-binding domain"/>
    <property type="match status" value="1"/>
</dbReference>
<keyword evidence="2" id="KW-0805">Transcription regulation</keyword>
<evidence type="ECO:0000256" key="1">
    <source>
        <dbReference type="ARBA" id="ARBA00009437"/>
    </source>
</evidence>
<dbReference type="Pfam" id="PF00126">
    <property type="entry name" value="HTH_1"/>
    <property type="match status" value="1"/>
</dbReference>
<dbReference type="CDD" id="cd05466">
    <property type="entry name" value="PBP2_LTTR_substrate"/>
    <property type="match status" value="1"/>
</dbReference>
<evidence type="ECO:0000256" key="2">
    <source>
        <dbReference type="ARBA" id="ARBA00023015"/>
    </source>
</evidence>
<proteinExistence type="inferred from homology"/>
<dbReference type="EMBL" id="WUMU01000004">
    <property type="protein sequence ID" value="MXN17389.1"/>
    <property type="molecule type" value="Genomic_DNA"/>
</dbReference>
<organism evidence="6 7">
    <name type="scientific">Pseudooceanicola albus</name>
    <dbReference type="NCBI Taxonomy" id="2692189"/>
    <lineage>
        <taxon>Bacteria</taxon>
        <taxon>Pseudomonadati</taxon>
        <taxon>Pseudomonadota</taxon>
        <taxon>Alphaproteobacteria</taxon>
        <taxon>Rhodobacterales</taxon>
        <taxon>Paracoccaceae</taxon>
        <taxon>Pseudooceanicola</taxon>
    </lineage>
</organism>
<protein>
    <submittedName>
        <fullName evidence="6">LysR family transcriptional regulator</fullName>
    </submittedName>
</protein>
<dbReference type="SUPFAM" id="SSF46785">
    <property type="entry name" value="Winged helix' DNA-binding domain"/>
    <property type="match status" value="1"/>
</dbReference>
<comment type="caution">
    <text evidence="6">The sequence shown here is derived from an EMBL/GenBank/DDBJ whole genome shotgun (WGS) entry which is preliminary data.</text>
</comment>
<dbReference type="SUPFAM" id="SSF53850">
    <property type="entry name" value="Periplasmic binding protein-like II"/>
    <property type="match status" value="1"/>
</dbReference>
<name>A0A6L7G0C5_9RHOB</name>
<dbReference type="InterPro" id="IPR036390">
    <property type="entry name" value="WH_DNA-bd_sf"/>
</dbReference>
<gene>
    <name evidence="6" type="ORF">GR170_06055</name>
</gene>
<accession>A0A6L7G0C5</accession>
<dbReference type="PANTHER" id="PTHR30126">
    <property type="entry name" value="HTH-TYPE TRANSCRIPTIONAL REGULATOR"/>
    <property type="match status" value="1"/>
</dbReference>
<dbReference type="Proteomes" id="UP000477911">
    <property type="component" value="Unassembled WGS sequence"/>
</dbReference>
<dbReference type="InterPro" id="IPR036388">
    <property type="entry name" value="WH-like_DNA-bd_sf"/>
</dbReference>